<proteinExistence type="predicted"/>
<sequence>MYIGKILKNMKNIIVFFLFFFALNAFSQNKICRSAIWDNSELFQINKVDKYTSYNFSSLWNATENNAVYGVIGDNYQRIFIKFTSVKRNEKDKTEYIVQGKSSVKSNICDFTGTITIVKIQELKKPKFGVDDEYKNASIKSQGLLTASYKFVENKKQKNTGEFHGKLQTIFYIDQHNLAKYNDIESYRDNYFNNVFVGIWKSNTTGKDKICNWGDYRVPNVNCDFDSGAGELSISQKYLKNGWNVKPKQNWWK</sequence>
<reference evidence="2" key="1">
    <citation type="submission" date="2016-03" db="EMBL/GenBank/DDBJ databases">
        <title>Draft genome sequence of Paenibacillus glacialis DSM 22343.</title>
        <authorList>
            <person name="Shin S.-K."/>
            <person name="Yi H."/>
        </authorList>
    </citation>
    <scope>NUCLEOTIDE SEQUENCE [LARGE SCALE GENOMIC DNA]</scope>
    <source>
        <strain evidence="2">CCUG 60099</strain>
    </source>
</reference>
<dbReference type="EMBL" id="LVEN01000027">
    <property type="protein sequence ID" value="OCB73761.1"/>
    <property type="molecule type" value="Genomic_DNA"/>
</dbReference>
<evidence type="ECO:0000313" key="1">
    <source>
        <dbReference type="EMBL" id="OCB73761.1"/>
    </source>
</evidence>
<organism evidence="1 2">
    <name type="scientific">Flavobacterium piscis</name>
    <dbReference type="NCBI Taxonomy" id="1114874"/>
    <lineage>
        <taxon>Bacteria</taxon>
        <taxon>Pseudomonadati</taxon>
        <taxon>Bacteroidota</taxon>
        <taxon>Flavobacteriia</taxon>
        <taxon>Flavobacteriales</taxon>
        <taxon>Flavobacteriaceae</taxon>
        <taxon>Flavobacterium</taxon>
    </lineage>
</organism>
<protein>
    <submittedName>
        <fullName evidence="1">Uncharacterized protein</fullName>
    </submittedName>
</protein>
<keyword evidence="2" id="KW-1185">Reference proteome</keyword>
<accession>A0ABX2XIH0</accession>
<evidence type="ECO:0000313" key="2">
    <source>
        <dbReference type="Proteomes" id="UP000093343"/>
    </source>
</evidence>
<comment type="caution">
    <text evidence="1">The sequence shown here is derived from an EMBL/GenBank/DDBJ whole genome shotgun (WGS) entry which is preliminary data.</text>
</comment>
<name>A0ABX2XIH0_9FLAO</name>
<dbReference type="Proteomes" id="UP000093343">
    <property type="component" value="Unassembled WGS sequence"/>
</dbReference>
<gene>
    <name evidence="1" type="ORF">FLP_13885</name>
</gene>